<gene>
    <name evidence="3" type="ORF">F7R91_02560</name>
</gene>
<sequence>MARTVTVAVDGSPESLAAADWAAREAELRGLPLHLVHAWDWQPYTLPVPDDAAHRHWGGRVLRQAAERLQDPHPDLDVTSEQIPQPPVTALLTAATDAEPLVIGSRGLGTAVGFLVGSVGLALLARTERPVVLVRSGVRVEDEHQPDADGRPSDATPYRDVVLGLDHEHPDDTVIAFAFEAASRRAARLRVVHGWSLPPYVAQGLAPGQAPDENLARREASAVEGILAPWREKFPGVEVVEQTAIGNAGDHLVDTAREASLVVVGRRIRHTPLGPRIGPVTHAVLHHATAPVAVIPHH</sequence>
<organism evidence="3 4">
    <name type="scientific">Streptomyces luteolifulvus</name>
    <dbReference type="NCBI Taxonomy" id="2615112"/>
    <lineage>
        <taxon>Bacteria</taxon>
        <taxon>Bacillati</taxon>
        <taxon>Actinomycetota</taxon>
        <taxon>Actinomycetes</taxon>
        <taxon>Kitasatosporales</taxon>
        <taxon>Streptomycetaceae</taxon>
        <taxon>Streptomyces</taxon>
    </lineage>
</organism>
<evidence type="ECO:0000259" key="2">
    <source>
        <dbReference type="Pfam" id="PF00582"/>
    </source>
</evidence>
<reference evidence="3 4" key="1">
    <citation type="submission" date="2019-09" db="EMBL/GenBank/DDBJ databases">
        <title>Screening of Novel Bioactive Compounds from Soil-Associated.</title>
        <authorList>
            <person name="Zhao S."/>
        </authorList>
    </citation>
    <scope>NUCLEOTIDE SEQUENCE [LARGE SCALE GENOMIC DNA]</scope>
    <source>
        <strain evidence="3 4">HIT-DPA4</strain>
    </source>
</reference>
<accession>A0A6H9V6J9</accession>
<dbReference type="RefSeq" id="WP_150944003.1">
    <property type="nucleotide sequence ID" value="NZ_VZRB01000002.1"/>
</dbReference>
<evidence type="ECO:0000313" key="4">
    <source>
        <dbReference type="Proteomes" id="UP000442707"/>
    </source>
</evidence>
<dbReference type="EMBL" id="VZRB01000002">
    <property type="protein sequence ID" value="KAB1149747.1"/>
    <property type="molecule type" value="Genomic_DNA"/>
</dbReference>
<dbReference type="Proteomes" id="UP000442707">
    <property type="component" value="Unassembled WGS sequence"/>
</dbReference>
<evidence type="ECO:0000256" key="1">
    <source>
        <dbReference type="ARBA" id="ARBA00008791"/>
    </source>
</evidence>
<protein>
    <submittedName>
        <fullName evidence="3">Universal stress protein</fullName>
    </submittedName>
</protein>
<dbReference type="SUPFAM" id="SSF52402">
    <property type="entry name" value="Adenine nucleotide alpha hydrolases-like"/>
    <property type="match status" value="2"/>
</dbReference>
<feature type="domain" description="UspA" evidence="2">
    <location>
        <begin position="1"/>
        <end position="135"/>
    </location>
</feature>
<dbReference type="PRINTS" id="PR01438">
    <property type="entry name" value="UNVRSLSTRESS"/>
</dbReference>
<dbReference type="InterPro" id="IPR006015">
    <property type="entry name" value="Universal_stress_UspA"/>
</dbReference>
<comment type="caution">
    <text evidence="3">The sequence shown here is derived from an EMBL/GenBank/DDBJ whole genome shotgun (WGS) entry which is preliminary data.</text>
</comment>
<proteinExistence type="inferred from homology"/>
<keyword evidence="4" id="KW-1185">Reference proteome</keyword>
<comment type="similarity">
    <text evidence="1">Belongs to the universal stress protein A family.</text>
</comment>
<evidence type="ECO:0000313" key="3">
    <source>
        <dbReference type="EMBL" id="KAB1149747.1"/>
    </source>
</evidence>
<dbReference type="AlphaFoldDB" id="A0A6H9V6J9"/>
<dbReference type="Gene3D" id="3.40.50.620">
    <property type="entry name" value="HUPs"/>
    <property type="match status" value="2"/>
</dbReference>
<dbReference type="InterPro" id="IPR014729">
    <property type="entry name" value="Rossmann-like_a/b/a_fold"/>
</dbReference>
<dbReference type="Pfam" id="PF00582">
    <property type="entry name" value="Usp"/>
    <property type="match status" value="2"/>
</dbReference>
<feature type="domain" description="UspA" evidence="2">
    <location>
        <begin position="158"/>
        <end position="296"/>
    </location>
</feature>
<name>A0A6H9V6J9_9ACTN</name>
<dbReference type="InterPro" id="IPR006016">
    <property type="entry name" value="UspA"/>
</dbReference>
<dbReference type="PANTHER" id="PTHR46268:SF6">
    <property type="entry name" value="UNIVERSAL STRESS PROTEIN UP12"/>
    <property type="match status" value="1"/>
</dbReference>
<dbReference type="PANTHER" id="PTHR46268">
    <property type="entry name" value="STRESS RESPONSE PROTEIN NHAX"/>
    <property type="match status" value="1"/>
</dbReference>